<dbReference type="AlphaFoldDB" id="A0A8E2DY73"/>
<dbReference type="EMBL" id="KV745626">
    <property type="protein sequence ID" value="OCK73881.1"/>
    <property type="molecule type" value="Genomic_DNA"/>
</dbReference>
<dbReference type="OrthoDB" id="3220769at2759"/>
<feature type="compositionally biased region" description="Low complexity" evidence="1">
    <location>
        <begin position="452"/>
        <end position="469"/>
    </location>
</feature>
<reference evidence="2 3" key="1">
    <citation type="journal article" date="2016" name="Nat. Commun.">
        <title>Ectomycorrhizal ecology is imprinted in the genome of the dominant symbiotic fungus Cenococcum geophilum.</title>
        <authorList>
            <consortium name="DOE Joint Genome Institute"/>
            <person name="Peter M."/>
            <person name="Kohler A."/>
            <person name="Ohm R.A."/>
            <person name="Kuo A."/>
            <person name="Krutzmann J."/>
            <person name="Morin E."/>
            <person name="Arend M."/>
            <person name="Barry K.W."/>
            <person name="Binder M."/>
            <person name="Choi C."/>
            <person name="Clum A."/>
            <person name="Copeland A."/>
            <person name="Grisel N."/>
            <person name="Haridas S."/>
            <person name="Kipfer T."/>
            <person name="LaButti K."/>
            <person name="Lindquist E."/>
            <person name="Lipzen A."/>
            <person name="Maire R."/>
            <person name="Meier B."/>
            <person name="Mihaltcheva S."/>
            <person name="Molinier V."/>
            <person name="Murat C."/>
            <person name="Poggeler S."/>
            <person name="Quandt C.A."/>
            <person name="Sperisen C."/>
            <person name="Tritt A."/>
            <person name="Tisserant E."/>
            <person name="Crous P.W."/>
            <person name="Henrissat B."/>
            <person name="Nehls U."/>
            <person name="Egli S."/>
            <person name="Spatafora J.W."/>
            <person name="Grigoriev I.V."/>
            <person name="Martin F.M."/>
        </authorList>
    </citation>
    <scope>NUCLEOTIDE SEQUENCE [LARGE SCALE GENOMIC DNA]</scope>
    <source>
        <strain evidence="2 3">CBS 459.81</strain>
    </source>
</reference>
<evidence type="ECO:0000256" key="1">
    <source>
        <dbReference type="SAM" id="MobiDB-lite"/>
    </source>
</evidence>
<keyword evidence="3" id="KW-1185">Reference proteome</keyword>
<sequence length="486" mass="55111">MLSYNLSRKYPFSPRFKNAVFFGCCLLLVTLTVFNLATNGFNMQTTYSIDANSTQDTKYWYNNIIFTWGDDKLDPQCQHVEIPVGYQFMTSNLGLRYTVTGIVYHNETGPQQKRPSISYLNNTLTDCQVDSVDIYLRKSDTSHPWYDWWSWVDSSADAVAHCNVNIDEGLFTINFTVTYHTVATVFDCIPVDALYSYVAIDDFTTHASVWWGTRILTNYFVGTNNTSITENDIFGLEYYFMDTDGNALNSDTNLADVHEVYNNETFELSRPLTECLWFSRVFHSLVLVDLGNSQAPNVLLDEHLLQYALNATGNFNRYGGPLANISALDEWKFARLSPPDQAKEERITSVPMNEAYSMFKDKYHMGNLSTHNATIYAQYICSVPQKKSNGTMALLILVANFALFQTAWTIFKFLSDQVATGKTGLTAMYGEGCLLHDNELAKMEGGDDSLLRPSRASSGRRTSSRTSSVRGLLKYQHLDDKNNDFE</sequence>
<feature type="region of interest" description="Disordered" evidence="1">
    <location>
        <begin position="445"/>
        <end position="469"/>
    </location>
</feature>
<evidence type="ECO:0000313" key="2">
    <source>
        <dbReference type="EMBL" id="OCK73881.1"/>
    </source>
</evidence>
<dbReference type="Proteomes" id="UP000250266">
    <property type="component" value="Unassembled WGS sequence"/>
</dbReference>
<evidence type="ECO:0000313" key="3">
    <source>
        <dbReference type="Proteomes" id="UP000250266"/>
    </source>
</evidence>
<gene>
    <name evidence="2" type="ORF">K432DRAFT_311851</name>
</gene>
<protein>
    <submittedName>
        <fullName evidence="2">Uncharacterized protein</fullName>
    </submittedName>
</protein>
<proteinExistence type="predicted"/>
<name>A0A8E2DY73_9PEZI</name>
<organism evidence="2 3">
    <name type="scientific">Lepidopterella palustris CBS 459.81</name>
    <dbReference type="NCBI Taxonomy" id="1314670"/>
    <lineage>
        <taxon>Eukaryota</taxon>
        <taxon>Fungi</taxon>
        <taxon>Dikarya</taxon>
        <taxon>Ascomycota</taxon>
        <taxon>Pezizomycotina</taxon>
        <taxon>Dothideomycetes</taxon>
        <taxon>Pleosporomycetidae</taxon>
        <taxon>Mytilinidiales</taxon>
        <taxon>Argynnaceae</taxon>
        <taxon>Lepidopterella</taxon>
    </lineage>
</organism>
<accession>A0A8E2DY73</accession>